<keyword evidence="3" id="KW-1185">Reference proteome</keyword>
<accession>A0A6A5ZM67</accession>
<sequence>MDFSNSAFRSPAHSSCLSHDTMDHAKLVMACRFGWAAGPGLDNHAAPVPLASHPEPARAPKTSHAPNPTTLRFVPCRGRLYHQLTCSHRIRTDIVEDCGSNCLEPFNNASRVPFYCHECVHQQAGQIWLERENQHNAMYPSIDQMSKAQYDRWYDEHRQLEAQFTKDRAIYEHELIASSRHSNACSASEASQEEVSFAAELDALTIAMESPNTSAIYARSHPARINRFNLPCDPSEQLHWDLNSLTLDRGSCGLEYSAHQPSSRVSKTTTLLDEDTWHKPRA</sequence>
<reference evidence="2" key="1">
    <citation type="journal article" date="2020" name="Stud. Mycol.">
        <title>101 Dothideomycetes genomes: a test case for predicting lifestyles and emergence of pathogens.</title>
        <authorList>
            <person name="Haridas S."/>
            <person name="Albert R."/>
            <person name="Binder M."/>
            <person name="Bloem J."/>
            <person name="Labutti K."/>
            <person name="Salamov A."/>
            <person name="Andreopoulos B."/>
            <person name="Baker S."/>
            <person name="Barry K."/>
            <person name="Bills G."/>
            <person name="Bluhm B."/>
            <person name="Cannon C."/>
            <person name="Castanera R."/>
            <person name="Culley D."/>
            <person name="Daum C."/>
            <person name="Ezra D."/>
            <person name="Gonzalez J."/>
            <person name="Henrissat B."/>
            <person name="Kuo A."/>
            <person name="Liang C."/>
            <person name="Lipzen A."/>
            <person name="Lutzoni F."/>
            <person name="Magnuson J."/>
            <person name="Mondo S."/>
            <person name="Nolan M."/>
            <person name="Ohm R."/>
            <person name="Pangilinan J."/>
            <person name="Park H.-J."/>
            <person name="Ramirez L."/>
            <person name="Alfaro M."/>
            <person name="Sun H."/>
            <person name="Tritt A."/>
            <person name="Yoshinaga Y."/>
            <person name="Zwiers L.-H."/>
            <person name="Turgeon B."/>
            <person name="Goodwin S."/>
            <person name="Spatafora J."/>
            <person name="Crous P."/>
            <person name="Grigoriev I."/>
        </authorList>
    </citation>
    <scope>NUCLEOTIDE SEQUENCE</scope>
    <source>
        <strain evidence="2">CBS 627.86</strain>
    </source>
</reference>
<gene>
    <name evidence="2" type="ORF">BDV96DRAFT_485721</name>
</gene>
<dbReference type="EMBL" id="ML977314">
    <property type="protein sequence ID" value="KAF2120094.1"/>
    <property type="molecule type" value="Genomic_DNA"/>
</dbReference>
<feature type="region of interest" description="Disordered" evidence="1">
    <location>
        <begin position="46"/>
        <end position="68"/>
    </location>
</feature>
<dbReference type="OrthoDB" id="3712212at2759"/>
<evidence type="ECO:0000313" key="2">
    <source>
        <dbReference type="EMBL" id="KAF2120094.1"/>
    </source>
</evidence>
<dbReference type="AlphaFoldDB" id="A0A6A5ZM67"/>
<evidence type="ECO:0000256" key="1">
    <source>
        <dbReference type="SAM" id="MobiDB-lite"/>
    </source>
</evidence>
<organism evidence="2 3">
    <name type="scientific">Lophiotrema nucula</name>
    <dbReference type="NCBI Taxonomy" id="690887"/>
    <lineage>
        <taxon>Eukaryota</taxon>
        <taxon>Fungi</taxon>
        <taxon>Dikarya</taxon>
        <taxon>Ascomycota</taxon>
        <taxon>Pezizomycotina</taxon>
        <taxon>Dothideomycetes</taxon>
        <taxon>Pleosporomycetidae</taxon>
        <taxon>Pleosporales</taxon>
        <taxon>Lophiotremataceae</taxon>
        <taxon>Lophiotrema</taxon>
    </lineage>
</organism>
<proteinExistence type="predicted"/>
<evidence type="ECO:0000313" key="3">
    <source>
        <dbReference type="Proteomes" id="UP000799770"/>
    </source>
</evidence>
<dbReference type="Proteomes" id="UP000799770">
    <property type="component" value="Unassembled WGS sequence"/>
</dbReference>
<name>A0A6A5ZM67_9PLEO</name>
<protein>
    <submittedName>
        <fullName evidence="2">Uncharacterized protein</fullName>
    </submittedName>
</protein>